<dbReference type="InParanoid" id="A0A1V9XG16"/>
<keyword evidence="4" id="KW-1185">Reference proteome</keyword>
<evidence type="ECO:0000259" key="2">
    <source>
        <dbReference type="PROSITE" id="PS50940"/>
    </source>
</evidence>
<gene>
    <name evidence="3" type="ORF">BIW11_03791</name>
</gene>
<comment type="caution">
    <text evidence="3">The sequence shown here is derived from an EMBL/GenBank/DDBJ whole genome shotgun (WGS) entry which is preliminary data.</text>
</comment>
<feature type="compositionally biased region" description="Basic and acidic residues" evidence="1">
    <location>
        <begin position="182"/>
        <end position="194"/>
    </location>
</feature>
<protein>
    <recommendedName>
        <fullName evidence="2">Chitin-binding type-2 domain-containing protein</fullName>
    </recommendedName>
</protein>
<dbReference type="Pfam" id="PF01607">
    <property type="entry name" value="CBM_14"/>
    <property type="match status" value="1"/>
</dbReference>
<dbReference type="Proteomes" id="UP000192247">
    <property type="component" value="Unassembled WGS sequence"/>
</dbReference>
<dbReference type="SUPFAM" id="SSF57625">
    <property type="entry name" value="Invertebrate chitin-binding proteins"/>
    <property type="match status" value="1"/>
</dbReference>
<dbReference type="PROSITE" id="PS50940">
    <property type="entry name" value="CHIT_BIND_II"/>
    <property type="match status" value="1"/>
</dbReference>
<dbReference type="GO" id="GO:0008061">
    <property type="term" value="F:chitin binding"/>
    <property type="evidence" value="ECO:0007669"/>
    <property type="project" value="InterPro"/>
</dbReference>
<evidence type="ECO:0000256" key="1">
    <source>
        <dbReference type="SAM" id="MobiDB-lite"/>
    </source>
</evidence>
<organism evidence="3 4">
    <name type="scientific">Tropilaelaps mercedesae</name>
    <dbReference type="NCBI Taxonomy" id="418985"/>
    <lineage>
        <taxon>Eukaryota</taxon>
        <taxon>Metazoa</taxon>
        <taxon>Ecdysozoa</taxon>
        <taxon>Arthropoda</taxon>
        <taxon>Chelicerata</taxon>
        <taxon>Arachnida</taxon>
        <taxon>Acari</taxon>
        <taxon>Parasitiformes</taxon>
        <taxon>Mesostigmata</taxon>
        <taxon>Gamasina</taxon>
        <taxon>Dermanyssoidea</taxon>
        <taxon>Laelapidae</taxon>
        <taxon>Tropilaelaps</taxon>
    </lineage>
</organism>
<evidence type="ECO:0000313" key="3">
    <source>
        <dbReference type="EMBL" id="OQR72318.1"/>
    </source>
</evidence>
<reference evidence="3 4" key="1">
    <citation type="journal article" date="2017" name="Gigascience">
        <title>Draft genome of the honey bee ectoparasitic mite, Tropilaelaps mercedesae, is shaped by the parasitic life history.</title>
        <authorList>
            <person name="Dong X."/>
            <person name="Armstrong S.D."/>
            <person name="Xia D."/>
            <person name="Makepeace B.L."/>
            <person name="Darby A.C."/>
            <person name="Kadowaki T."/>
        </authorList>
    </citation>
    <scope>NUCLEOTIDE SEQUENCE [LARGE SCALE GENOMIC DNA]</scope>
    <source>
        <strain evidence="3">Wuxi-XJTLU</strain>
    </source>
</reference>
<dbReference type="Gene3D" id="2.170.140.10">
    <property type="entry name" value="Chitin binding domain"/>
    <property type="match status" value="1"/>
</dbReference>
<dbReference type="PANTHER" id="PTHR22933">
    <property type="entry name" value="FI18007P1-RELATED"/>
    <property type="match status" value="1"/>
</dbReference>
<sequence length="245" mass="28364">MSDGLTVLLRTDELVRWHNSRCLYPRKSAIARLVDLPSGSELLVDQLETSFHCPDAYGYFADEDHQCRIFHICNPMETGMQHYSFVCGNQTVFDQLTLSCSHPEDAIPCEYSRYFAYINDRVGTRYNLHYDTDIERAVPYVPNRLGTFLFDSQAKQSQPDDSHYTDFENVEQPQSDTSVEDTPTHEEDRKDLRSHQRQSFDALVGHDFTVFHPQGGETNPQNSPQERRALRNSIRRRVRAKNSVI</sequence>
<dbReference type="AlphaFoldDB" id="A0A1V9XG16"/>
<feature type="domain" description="Chitin-binding type-2" evidence="2">
    <location>
        <begin position="50"/>
        <end position="111"/>
    </location>
</feature>
<dbReference type="STRING" id="418985.A0A1V9XG16"/>
<feature type="region of interest" description="Disordered" evidence="1">
    <location>
        <begin position="209"/>
        <end position="230"/>
    </location>
</feature>
<accession>A0A1V9XG16</accession>
<feature type="region of interest" description="Disordered" evidence="1">
    <location>
        <begin position="153"/>
        <end position="196"/>
    </location>
</feature>
<dbReference type="SMART" id="SM00494">
    <property type="entry name" value="ChtBD2"/>
    <property type="match status" value="1"/>
</dbReference>
<dbReference type="GO" id="GO:0005576">
    <property type="term" value="C:extracellular region"/>
    <property type="evidence" value="ECO:0007669"/>
    <property type="project" value="InterPro"/>
</dbReference>
<dbReference type="InterPro" id="IPR002557">
    <property type="entry name" value="Chitin-bd_dom"/>
</dbReference>
<dbReference type="EMBL" id="MNPL01012023">
    <property type="protein sequence ID" value="OQR72318.1"/>
    <property type="molecule type" value="Genomic_DNA"/>
</dbReference>
<proteinExistence type="predicted"/>
<dbReference type="InterPro" id="IPR052976">
    <property type="entry name" value="Scoloptoxin-like"/>
</dbReference>
<dbReference type="InterPro" id="IPR036508">
    <property type="entry name" value="Chitin-bd_dom_sf"/>
</dbReference>
<feature type="compositionally biased region" description="Polar residues" evidence="1">
    <location>
        <begin position="171"/>
        <end position="181"/>
    </location>
</feature>
<dbReference type="OrthoDB" id="6407151at2759"/>
<dbReference type="PANTHER" id="PTHR22933:SF43">
    <property type="entry name" value="LP10131P"/>
    <property type="match status" value="1"/>
</dbReference>
<evidence type="ECO:0000313" key="4">
    <source>
        <dbReference type="Proteomes" id="UP000192247"/>
    </source>
</evidence>
<name>A0A1V9XG16_9ACAR</name>